<evidence type="ECO:0000256" key="1">
    <source>
        <dbReference type="SAM" id="MobiDB-lite"/>
    </source>
</evidence>
<dbReference type="InterPro" id="IPR029062">
    <property type="entry name" value="Class_I_gatase-like"/>
</dbReference>
<feature type="region of interest" description="Disordered" evidence="1">
    <location>
        <begin position="1"/>
        <end position="22"/>
    </location>
</feature>
<sequence>MVVPGAAGRVGEPGEVPDHDADADAGEWREDELIPVLLGRTLNTGLPGLLKAAMDRPEVTVATVCGGSLVLAMAGLLEGRYATTHHMGLDMLDATGVNAVRARVVDDGDLVTGAGVTSGLDLGLYLLEREVGPRIAHAVEKLFAYERRGTPGATTGRRPSPRDHTAPARSAPHRRLRPTVRKHTTMSVEGTWDLSISTPIGRIKAVIELRDEDGTLTGTAHGAGEEVPLADVALDGDQLIWRQAITKPMRLNLAFTMTVEGETMTGTSKAGRLPASKVTGQRRAVPVAAEG</sequence>
<dbReference type="Gene3D" id="3.40.50.880">
    <property type="match status" value="1"/>
</dbReference>
<feature type="region of interest" description="Disordered" evidence="1">
    <location>
        <begin position="147"/>
        <end position="184"/>
    </location>
</feature>
<dbReference type="AlphaFoldDB" id="A0A4D4LNA2"/>
<dbReference type="SUPFAM" id="SSF52317">
    <property type="entry name" value="Class I glutamine amidotransferase-like"/>
    <property type="match status" value="1"/>
</dbReference>
<dbReference type="EMBL" id="BJHW01000002">
    <property type="protein sequence ID" value="GDY59379.1"/>
    <property type="molecule type" value="Genomic_DNA"/>
</dbReference>
<protein>
    <recommendedName>
        <fullName evidence="2">DJ-1/PfpI domain-containing protein</fullName>
    </recommendedName>
</protein>
<comment type="caution">
    <text evidence="3">The sequence shown here is derived from an EMBL/GenBank/DDBJ whole genome shotgun (WGS) entry which is preliminary data.</text>
</comment>
<feature type="domain" description="DJ-1/PfpI" evidence="2">
    <location>
        <begin position="50"/>
        <end position="128"/>
    </location>
</feature>
<dbReference type="PANTHER" id="PTHR43130">
    <property type="entry name" value="ARAC-FAMILY TRANSCRIPTIONAL REGULATOR"/>
    <property type="match status" value="1"/>
</dbReference>
<feature type="compositionally biased region" description="Basic residues" evidence="1">
    <location>
        <begin position="171"/>
        <end position="184"/>
    </location>
</feature>
<organism evidence="3 4">
    <name type="scientific">Streptomyces violaceusniger</name>
    <dbReference type="NCBI Taxonomy" id="68280"/>
    <lineage>
        <taxon>Bacteria</taxon>
        <taxon>Bacillati</taxon>
        <taxon>Actinomycetota</taxon>
        <taxon>Actinomycetes</taxon>
        <taxon>Kitasatosporales</taxon>
        <taxon>Streptomycetaceae</taxon>
        <taxon>Streptomyces</taxon>
        <taxon>Streptomyces violaceusniger group</taxon>
    </lineage>
</organism>
<name>A0A4D4LNA2_STRVO</name>
<accession>A0A4D4LNA2</accession>
<evidence type="ECO:0000259" key="2">
    <source>
        <dbReference type="Pfam" id="PF01965"/>
    </source>
</evidence>
<dbReference type="InterPro" id="IPR052158">
    <property type="entry name" value="INH-QAR"/>
</dbReference>
<dbReference type="PANTHER" id="PTHR43130:SF2">
    <property type="entry name" value="DJ-1_PFPI DOMAIN-CONTAINING PROTEIN"/>
    <property type="match status" value="1"/>
</dbReference>
<dbReference type="InterPro" id="IPR002818">
    <property type="entry name" value="DJ-1/PfpI"/>
</dbReference>
<evidence type="ECO:0000313" key="4">
    <source>
        <dbReference type="Proteomes" id="UP000301309"/>
    </source>
</evidence>
<dbReference type="Proteomes" id="UP000301309">
    <property type="component" value="Unassembled WGS sequence"/>
</dbReference>
<evidence type="ECO:0000313" key="3">
    <source>
        <dbReference type="EMBL" id="GDY59379.1"/>
    </source>
</evidence>
<proteinExistence type="predicted"/>
<dbReference type="GO" id="GO:0006355">
    <property type="term" value="P:regulation of DNA-templated transcription"/>
    <property type="evidence" value="ECO:0007669"/>
    <property type="project" value="TreeGrafter"/>
</dbReference>
<gene>
    <name evidence="3" type="ORF">SVIO_100020</name>
</gene>
<dbReference type="Pfam" id="PF01965">
    <property type="entry name" value="DJ-1_PfpI"/>
    <property type="match status" value="1"/>
</dbReference>
<keyword evidence="4" id="KW-1185">Reference proteome</keyword>
<reference evidence="3 4" key="1">
    <citation type="journal article" date="2020" name="Int. J. Syst. Evol. Microbiol.">
        <title>Reclassification of Streptomyces castelarensis and Streptomyces sporoclivatus as later heterotypic synonyms of Streptomyces antimycoticus.</title>
        <authorList>
            <person name="Komaki H."/>
            <person name="Tamura T."/>
        </authorList>
    </citation>
    <scope>NUCLEOTIDE SEQUENCE [LARGE SCALE GENOMIC DNA]</scope>
    <source>
        <strain evidence="3 4">NBRC 13459</strain>
    </source>
</reference>